<keyword evidence="2" id="KW-1185">Reference proteome</keyword>
<accession>A0A081RM71</accession>
<dbReference type="AlphaFoldDB" id="A0A081RM71"/>
<protein>
    <submittedName>
        <fullName evidence="1">Uncharacterized protein</fullName>
    </submittedName>
</protein>
<reference evidence="1 2" key="1">
    <citation type="submission" date="2014-06" db="EMBL/GenBank/DDBJ databases">
        <authorList>
            <person name="Ngugi D.K."/>
            <person name="Blom J."/>
            <person name="Alam I."/>
            <person name="Rashid M."/>
            <person name="Ba Alawi W."/>
            <person name="Zhang G."/>
            <person name="Hikmawan T."/>
            <person name="Guan Y."/>
            <person name="Antunes A."/>
            <person name="Siam R."/>
            <person name="ElDorry H."/>
            <person name="Bajic V."/>
            <person name="Stingl U."/>
        </authorList>
    </citation>
    <scope>NUCLEOTIDE SEQUENCE [LARGE SCALE GENOMIC DNA]</scope>
    <source>
        <strain evidence="1">SCGC AAA799-N04</strain>
    </source>
</reference>
<dbReference type="PATRIC" id="fig|1502293.3.peg.1161"/>
<comment type="caution">
    <text evidence="1">The sequence shown here is derived from an EMBL/GenBank/DDBJ whole genome shotgun (WGS) entry which is preliminary data.</text>
</comment>
<evidence type="ECO:0000313" key="2">
    <source>
        <dbReference type="Proteomes" id="UP000028059"/>
    </source>
</evidence>
<dbReference type="Proteomes" id="UP000028059">
    <property type="component" value="Unassembled WGS sequence"/>
</dbReference>
<organism evidence="1 2">
    <name type="scientific">Marine Group I thaumarchaeote SCGC AAA799-N04</name>
    <dbReference type="NCBI Taxonomy" id="1502293"/>
    <lineage>
        <taxon>Archaea</taxon>
        <taxon>Nitrososphaerota</taxon>
        <taxon>Marine Group I</taxon>
    </lineage>
</organism>
<sequence length="114" mass="12756">MLGSIFVMMTPVTVYSDSHVQTEMTFEQIMAIDVHENSVVVYAQTEIPVVCEVEYALNGDGFSNSMIVSHDSVPHTGHIVKIPELSSNTEYEYRYIGEISEEKITSEISSFTTI</sequence>
<name>A0A081RM71_9ARCH</name>
<gene>
    <name evidence="1" type="ORF">AAA799N04_01259</name>
</gene>
<evidence type="ECO:0000313" key="1">
    <source>
        <dbReference type="EMBL" id="KEQ56294.1"/>
    </source>
</evidence>
<dbReference type="EMBL" id="JOKN01000023">
    <property type="protein sequence ID" value="KEQ56294.1"/>
    <property type="molecule type" value="Genomic_DNA"/>
</dbReference>
<proteinExistence type="predicted"/>